<dbReference type="PANTHER" id="PTHR23236">
    <property type="entry name" value="EUKARYOTIC TRANSLATION INITIATION FACTOR 4B/4H"/>
    <property type="match status" value="1"/>
</dbReference>
<evidence type="ECO:0000313" key="6">
    <source>
        <dbReference type="Proteomes" id="UP000693970"/>
    </source>
</evidence>
<accession>A0A9K3LUR9</accession>
<feature type="region of interest" description="Disordered" evidence="3">
    <location>
        <begin position="235"/>
        <end position="327"/>
    </location>
</feature>
<dbReference type="InterPro" id="IPR034228">
    <property type="entry name" value="Nop6_RRM"/>
</dbReference>
<evidence type="ECO:0000256" key="2">
    <source>
        <dbReference type="PROSITE-ProRule" id="PRU00176"/>
    </source>
</evidence>
<dbReference type="PROSITE" id="PS50102">
    <property type="entry name" value="RRM"/>
    <property type="match status" value="1"/>
</dbReference>
<protein>
    <submittedName>
        <fullName evidence="5">RNA recognition motif containing protein</fullName>
    </submittedName>
</protein>
<feature type="compositionally biased region" description="Basic and acidic residues" evidence="3">
    <location>
        <begin position="259"/>
        <end position="279"/>
    </location>
</feature>
<evidence type="ECO:0000256" key="3">
    <source>
        <dbReference type="SAM" id="MobiDB-lite"/>
    </source>
</evidence>
<organism evidence="5 6">
    <name type="scientific">Nitzschia inconspicua</name>
    <dbReference type="NCBI Taxonomy" id="303405"/>
    <lineage>
        <taxon>Eukaryota</taxon>
        <taxon>Sar</taxon>
        <taxon>Stramenopiles</taxon>
        <taxon>Ochrophyta</taxon>
        <taxon>Bacillariophyta</taxon>
        <taxon>Bacillariophyceae</taxon>
        <taxon>Bacillariophycidae</taxon>
        <taxon>Bacillariales</taxon>
        <taxon>Bacillariaceae</taxon>
        <taxon>Nitzschia</taxon>
    </lineage>
</organism>
<proteinExistence type="predicted"/>
<comment type="caution">
    <text evidence="5">The sequence shown here is derived from an EMBL/GenBank/DDBJ whole genome shotgun (WGS) entry which is preliminary data.</text>
</comment>
<dbReference type="Pfam" id="PF00076">
    <property type="entry name" value="RRM_1"/>
    <property type="match status" value="1"/>
</dbReference>
<feature type="compositionally biased region" description="Basic and acidic residues" evidence="3">
    <location>
        <begin position="235"/>
        <end position="247"/>
    </location>
</feature>
<dbReference type="SMART" id="SM00360">
    <property type="entry name" value="RRM"/>
    <property type="match status" value="1"/>
</dbReference>
<reference evidence="5" key="1">
    <citation type="journal article" date="2021" name="Sci. Rep.">
        <title>Diploid genomic architecture of Nitzschia inconspicua, an elite biomass production diatom.</title>
        <authorList>
            <person name="Oliver A."/>
            <person name="Podell S."/>
            <person name="Pinowska A."/>
            <person name="Traller J.C."/>
            <person name="Smith S.R."/>
            <person name="McClure R."/>
            <person name="Beliaev A."/>
            <person name="Bohutskyi P."/>
            <person name="Hill E.A."/>
            <person name="Rabines A."/>
            <person name="Zheng H."/>
            <person name="Allen L.Z."/>
            <person name="Kuo A."/>
            <person name="Grigoriev I.V."/>
            <person name="Allen A.E."/>
            <person name="Hazlebeck D."/>
            <person name="Allen E.E."/>
        </authorList>
    </citation>
    <scope>NUCLEOTIDE SEQUENCE</scope>
    <source>
        <strain evidence="5">Hildebrandi</strain>
    </source>
</reference>
<feature type="compositionally biased region" description="Basic residues" evidence="3">
    <location>
        <begin position="1"/>
        <end position="12"/>
    </location>
</feature>
<evidence type="ECO:0000313" key="5">
    <source>
        <dbReference type="EMBL" id="KAG7368280.1"/>
    </source>
</evidence>
<dbReference type="CDD" id="cd12400">
    <property type="entry name" value="RRM_Nop6"/>
    <property type="match status" value="1"/>
</dbReference>
<dbReference type="EMBL" id="JAGRRH010000006">
    <property type="protein sequence ID" value="KAG7368280.1"/>
    <property type="molecule type" value="Genomic_DNA"/>
</dbReference>
<name>A0A9K3LUR9_9STRA</name>
<sequence>MARRGGKNKTGRKPGGGKSRRIAKEQNADSVEPTSLTTTSSSKKNPLIAFIGQLSFDTTRDDLMDHIRTQLKDTQHKVSDQTIKIRMLTDPKTKTFRGMAFVEVHDDPEFLYALLKLHQTYLKGRRINVERSAGGRKNSESRKSKLDHFKKEQEEYFAKIVDNILQEFQTTGEIRKDELDEGVLTLCRRHAGPVVKAAITEYVEKGGRDMDNPSAYLTFLVAKFAKEGIHDVEATSKTKKTKGDVNKPLESSNRKRKGDHSGDDEKNKKRSKESWEKSSRLVSSGVDMSMSNSKHGRSSGIMSTKDLSKIFPSSQRGKGRGYMRNVR</sequence>
<evidence type="ECO:0000256" key="1">
    <source>
        <dbReference type="ARBA" id="ARBA00022884"/>
    </source>
</evidence>
<keyword evidence="6" id="KW-1185">Reference proteome</keyword>
<dbReference type="PANTHER" id="PTHR23236:SF11">
    <property type="entry name" value="EUKARYOTIC TRANSLATION INITIATION FACTOR 4H"/>
    <property type="match status" value="1"/>
</dbReference>
<dbReference type="InterPro" id="IPR000504">
    <property type="entry name" value="RRM_dom"/>
</dbReference>
<feature type="domain" description="RRM" evidence="4">
    <location>
        <begin position="47"/>
        <end position="134"/>
    </location>
</feature>
<feature type="compositionally biased region" description="Basic residues" evidence="3">
    <location>
        <begin position="317"/>
        <end position="327"/>
    </location>
</feature>
<keyword evidence="1 2" id="KW-0694">RNA-binding</keyword>
<feature type="region of interest" description="Disordered" evidence="3">
    <location>
        <begin position="1"/>
        <end position="42"/>
    </location>
</feature>
<dbReference type="AlphaFoldDB" id="A0A9K3LUR9"/>
<dbReference type="GO" id="GO:0003723">
    <property type="term" value="F:RNA binding"/>
    <property type="evidence" value="ECO:0007669"/>
    <property type="project" value="UniProtKB-UniRule"/>
</dbReference>
<gene>
    <name evidence="5" type="ORF">IV203_031023</name>
</gene>
<evidence type="ECO:0000259" key="4">
    <source>
        <dbReference type="PROSITE" id="PS50102"/>
    </source>
</evidence>
<dbReference type="OrthoDB" id="439808at2759"/>
<reference evidence="5" key="2">
    <citation type="submission" date="2021-04" db="EMBL/GenBank/DDBJ databases">
        <authorList>
            <person name="Podell S."/>
        </authorList>
    </citation>
    <scope>NUCLEOTIDE SEQUENCE</scope>
    <source>
        <strain evidence="5">Hildebrandi</strain>
    </source>
</reference>
<dbReference type="Proteomes" id="UP000693970">
    <property type="component" value="Unassembled WGS sequence"/>
</dbReference>